<gene>
    <name evidence="1" type="ORF">L6773_00785</name>
</gene>
<protein>
    <recommendedName>
        <fullName evidence="3">Exostosin GT47 domain-containing protein</fullName>
    </recommendedName>
</protein>
<accession>A0ABS9K8B0</accession>
<evidence type="ECO:0000313" key="2">
    <source>
        <dbReference type="Proteomes" id="UP001165366"/>
    </source>
</evidence>
<comment type="caution">
    <text evidence="1">The sequence shown here is derived from an EMBL/GenBank/DDBJ whole genome shotgun (WGS) entry which is preliminary data.</text>
</comment>
<organism evidence="1 2">
    <name type="scientific">Rhodohalobacter sulfatireducens</name>
    <dbReference type="NCBI Taxonomy" id="2911366"/>
    <lineage>
        <taxon>Bacteria</taxon>
        <taxon>Pseudomonadati</taxon>
        <taxon>Balneolota</taxon>
        <taxon>Balneolia</taxon>
        <taxon>Balneolales</taxon>
        <taxon>Balneolaceae</taxon>
        <taxon>Rhodohalobacter</taxon>
    </lineage>
</organism>
<evidence type="ECO:0000313" key="1">
    <source>
        <dbReference type="EMBL" id="MCG2587081.1"/>
    </source>
</evidence>
<sequence>MKVNHGNIIKIKKKLYSLFRKSQSFFGEGFSPVLKIITGERIQLLCDHFLGTIDDFHGNPRIKRRKNRWLPIESINSSIHNKPRIFCYTHLLDNQTYLVKKLSLLENPFVLVLHNSDYNFEVKHLALFDHLPNLRHIFTQNMKVSDERVTPIPIGIANRMWRHGNLWLLNNMIKRDPPKTDLVFFNFSINTNREAREDCYQKIKKKGIEFLPWRGVLPHWETLQTHKFAICPEGNGIDTYRFWECLYLKVIPICKRNILVEHFAKDFPVVLIEDWEDLDLGQLENNYANFDWKNWGKLDMSTCENLISEKVNSLIARQPT</sequence>
<proteinExistence type="predicted"/>
<evidence type="ECO:0008006" key="3">
    <source>
        <dbReference type="Google" id="ProtNLM"/>
    </source>
</evidence>
<dbReference type="RefSeq" id="WP_237851928.1">
    <property type="nucleotide sequence ID" value="NZ_JAKLWS010000001.1"/>
</dbReference>
<dbReference type="EMBL" id="JAKLWS010000001">
    <property type="protein sequence ID" value="MCG2587081.1"/>
    <property type="molecule type" value="Genomic_DNA"/>
</dbReference>
<name>A0ABS9K8B0_9BACT</name>
<reference evidence="1" key="1">
    <citation type="submission" date="2022-01" db="EMBL/GenBank/DDBJ databases">
        <authorList>
            <person name="Wang Y."/>
        </authorList>
    </citation>
    <scope>NUCLEOTIDE SEQUENCE</scope>
    <source>
        <strain evidence="1">WB101</strain>
    </source>
</reference>
<dbReference type="Proteomes" id="UP001165366">
    <property type="component" value="Unassembled WGS sequence"/>
</dbReference>
<reference evidence="1" key="2">
    <citation type="submission" date="2024-05" db="EMBL/GenBank/DDBJ databases">
        <title>Rhodohalobacter halophilus gen. nov., sp. nov., a moderately halophilic member of the family Balneolaceae.</title>
        <authorList>
            <person name="Xia J."/>
        </authorList>
    </citation>
    <scope>NUCLEOTIDE SEQUENCE</scope>
    <source>
        <strain evidence="1">WB101</strain>
    </source>
</reference>
<keyword evidence="2" id="KW-1185">Reference proteome</keyword>